<evidence type="ECO:0000256" key="1">
    <source>
        <dbReference type="ARBA" id="ARBA00022679"/>
    </source>
</evidence>
<dbReference type="AlphaFoldDB" id="A0AAD6G3B3"/>
<dbReference type="PANTHER" id="PTHR48013:SF25">
    <property type="entry name" value="MAP KINASE KINASE PBS2"/>
    <property type="match status" value="1"/>
</dbReference>
<evidence type="ECO:0000256" key="7">
    <source>
        <dbReference type="SAM" id="MobiDB-lite"/>
    </source>
</evidence>
<dbReference type="Gene3D" id="3.30.200.20">
    <property type="entry name" value="Phosphorylase Kinase, domain 1"/>
    <property type="match status" value="1"/>
</dbReference>
<dbReference type="EMBL" id="JAPVEA010000006">
    <property type="protein sequence ID" value="KAJ5450415.1"/>
    <property type="molecule type" value="Genomic_DNA"/>
</dbReference>
<feature type="domain" description="Protein kinase" evidence="8">
    <location>
        <begin position="242"/>
        <end position="538"/>
    </location>
</feature>
<dbReference type="InterPro" id="IPR008271">
    <property type="entry name" value="Ser/Thr_kinase_AS"/>
</dbReference>
<keyword evidence="3 9" id="KW-0418">Kinase</keyword>
<evidence type="ECO:0000256" key="5">
    <source>
        <dbReference type="ARBA" id="ARBA00038035"/>
    </source>
</evidence>
<evidence type="ECO:0000313" key="10">
    <source>
        <dbReference type="Proteomes" id="UP001213681"/>
    </source>
</evidence>
<organism evidence="9 10">
    <name type="scientific">Penicillium daleae</name>
    <dbReference type="NCBI Taxonomy" id="63821"/>
    <lineage>
        <taxon>Eukaryota</taxon>
        <taxon>Fungi</taxon>
        <taxon>Dikarya</taxon>
        <taxon>Ascomycota</taxon>
        <taxon>Pezizomycotina</taxon>
        <taxon>Eurotiomycetes</taxon>
        <taxon>Eurotiomycetidae</taxon>
        <taxon>Eurotiales</taxon>
        <taxon>Aspergillaceae</taxon>
        <taxon>Penicillium</taxon>
    </lineage>
</organism>
<dbReference type="SMART" id="SM00220">
    <property type="entry name" value="S_TKc"/>
    <property type="match status" value="1"/>
</dbReference>
<feature type="compositionally biased region" description="Basic and acidic residues" evidence="7">
    <location>
        <begin position="560"/>
        <end position="573"/>
    </location>
</feature>
<keyword evidence="1" id="KW-0808">Transferase</keyword>
<dbReference type="GO" id="GO:0004708">
    <property type="term" value="F:MAP kinase kinase activity"/>
    <property type="evidence" value="ECO:0007669"/>
    <property type="project" value="UniProtKB-EC"/>
</dbReference>
<dbReference type="PROSITE" id="PS00108">
    <property type="entry name" value="PROTEIN_KINASE_ST"/>
    <property type="match status" value="1"/>
</dbReference>
<dbReference type="EC" id="2.7.12.2" evidence="6"/>
<evidence type="ECO:0000256" key="6">
    <source>
        <dbReference type="ARBA" id="ARBA00038999"/>
    </source>
</evidence>
<evidence type="ECO:0000313" key="9">
    <source>
        <dbReference type="EMBL" id="KAJ5450415.1"/>
    </source>
</evidence>
<dbReference type="Pfam" id="PF00069">
    <property type="entry name" value="Pkinase"/>
    <property type="match status" value="1"/>
</dbReference>
<dbReference type="PANTHER" id="PTHR48013">
    <property type="entry name" value="DUAL SPECIFICITY MITOGEN-ACTIVATED PROTEIN KINASE KINASE 5-RELATED"/>
    <property type="match status" value="1"/>
</dbReference>
<keyword evidence="4" id="KW-0067">ATP-binding</keyword>
<reference evidence="9" key="1">
    <citation type="submission" date="2022-12" db="EMBL/GenBank/DDBJ databases">
        <authorList>
            <person name="Petersen C."/>
        </authorList>
    </citation>
    <scope>NUCLEOTIDE SEQUENCE</scope>
    <source>
        <strain evidence="9">IBT 16125</strain>
    </source>
</reference>
<protein>
    <recommendedName>
        <fullName evidence="6">mitogen-activated protein kinase kinase</fullName>
        <ecNumber evidence="6">2.7.12.2</ecNumber>
    </recommendedName>
</protein>
<dbReference type="InterPro" id="IPR011009">
    <property type="entry name" value="Kinase-like_dom_sf"/>
</dbReference>
<sequence length="624" mass="66464">MDADRDPPAESPRGDSSSPSLEPTSPAALAHNASTPSLQPFRDPSAGITPSSTPLGQINAARRGAGTPPRPQASMSAQGVGGLNQDIMAKMKAFSLSRQGAPLAHVASTGTVPTAHEAGAGGALAGRMPPAARPSNKNWASSPAITASVSSSASPRPGGLAAKRMKPGLKLSDVTGGLPTPAPNGTEQKKEGEQNGVSVFSKYSEFIDTKAGTLNFKNKAILHGGGVEFSSGHSFKISLDEVDRLDELGKGNYGTVYKVRHSRPHLRKPGLGLSGIVSRQPGQDETSSAIGPLDNLSGVIMAMKEIRLELDEAKFAQIIMELDILHRCVSPFIIDFYGAFFQEGAVYMCVEYMDGGSIDKIYEGGVVENILRKITLSTVMGLKALKDEHNIIHRDVKPTNILVNSRGQIKICDFGVSGNLVASIAKTNIGCQSYMAPERIAGGGMQQSGAPSAGTYSVQSDIWSLGLSIIECAMGRYPYPPETFTNIFSQLHAIVHGEPPTLPDEGFSEEAHAFVHACLDKNPKNRPTYNMLLRHPWLAPLMRPPTEADAESASQTSEAPAHRETPSFLTEDREVAEWVQKQLERRKAGLLHDAKKPALHAVALDKVATSPIYDGEPPIPPQAD</sequence>
<evidence type="ECO:0000256" key="3">
    <source>
        <dbReference type="ARBA" id="ARBA00022777"/>
    </source>
</evidence>
<keyword evidence="10" id="KW-1185">Reference proteome</keyword>
<feature type="region of interest" description="Disordered" evidence="7">
    <location>
        <begin position="1"/>
        <end position="81"/>
    </location>
</feature>
<dbReference type="RefSeq" id="XP_056765950.1">
    <property type="nucleotide sequence ID" value="XM_056910246.1"/>
</dbReference>
<dbReference type="Gene3D" id="1.10.510.10">
    <property type="entry name" value="Transferase(Phosphotransferase) domain 1"/>
    <property type="match status" value="1"/>
</dbReference>
<dbReference type="InterPro" id="IPR000719">
    <property type="entry name" value="Prot_kinase_dom"/>
</dbReference>
<evidence type="ECO:0000256" key="4">
    <source>
        <dbReference type="ARBA" id="ARBA00022840"/>
    </source>
</evidence>
<comment type="similarity">
    <text evidence="5">Belongs to the protein kinase superfamily. STE Ser/Thr protein kinase family. MAP kinase kinase subfamily.</text>
</comment>
<dbReference type="PROSITE" id="PS50011">
    <property type="entry name" value="PROTEIN_KINASE_DOM"/>
    <property type="match status" value="1"/>
</dbReference>
<feature type="region of interest" description="Disordered" evidence="7">
    <location>
        <begin position="542"/>
        <end position="573"/>
    </location>
</feature>
<dbReference type="GO" id="GO:0005524">
    <property type="term" value="F:ATP binding"/>
    <property type="evidence" value="ECO:0007669"/>
    <property type="project" value="UniProtKB-KW"/>
</dbReference>
<dbReference type="Proteomes" id="UP001213681">
    <property type="component" value="Unassembled WGS sequence"/>
</dbReference>
<keyword evidence="2" id="KW-0547">Nucleotide-binding</keyword>
<proteinExistence type="inferred from homology"/>
<evidence type="ECO:0000259" key="8">
    <source>
        <dbReference type="PROSITE" id="PS50011"/>
    </source>
</evidence>
<gene>
    <name evidence="9" type="ORF">N7458_006864</name>
</gene>
<accession>A0AAD6G3B3</accession>
<feature type="compositionally biased region" description="Polar residues" evidence="7">
    <location>
        <begin position="14"/>
        <end position="23"/>
    </location>
</feature>
<dbReference type="GO" id="GO:0071474">
    <property type="term" value="P:cellular hyperosmotic response"/>
    <property type="evidence" value="ECO:0007669"/>
    <property type="project" value="TreeGrafter"/>
</dbReference>
<evidence type="ECO:0000256" key="2">
    <source>
        <dbReference type="ARBA" id="ARBA00022741"/>
    </source>
</evidence>
<name>A0AAD6G3B3_9EURO</name>
<dbReference type="SUPFAM" id="SSF56112">
    <property type="entry name" value="Protein kinase-like (PK-like)"/>
    <property type="match status" value="1"/>
</dbReference>
<comment type="caution">
    <text evidence="9">The sequence shown here is derived from an EMBL/GenBank/DDBJ whole genome shotgun (WGS) entry which is preliminary data.</text>
</comment>
<reference evidence="9" key="2">
    <citation type="journal article" date="2023" name="IMA Fungus">
        <title>Comparative genomic study of the Penicillium genus elucidates a diverse pangenome and 15 lateral gene transfer events.</title>
        <authorList>
            <person name="Petersen C."/>
            <person name="Sorensen T."/>
            <person name="Nielsen M.R."/>
            <person name="Sondergaard T.E."/>
            <person name="Sorensen J.L."/>
            <person name="Fitzpatrick D.A."/>
            <person name="Frisvad J.C."/>
            <person name="Nielsen K.L."/>
        </authorList>
    </citation>
    <scope>NUCLEOTIDE SEQUENCE</scope>
    <source>
        <strain evidence="9">IBT 16125</strain>
    </source>
</reference>
<dbReference type="GeneID" id="81600489"/>
<feature type="region of interest" description="Disordered" evidence="7">
    <location>
        <begin position="170"/>
        <end position="195"/>
    </location>
</feature>
<dbReference type="FunFam" id="1.10.510.10:FF:000433">
    <property type="entry name" value="MAP kinase kinase PBS2"/>
    <property type="match status" value="1"/>
</dbReference>